<dbReference type="PROSITE" id="PS51257">
    <property type="entry name" value="PROKAR_LIPOPROTEIN"/>
    <property type="match status" value="1"/>
</dbReference>
<dbReference type="AlphaFoldDB" id="A0A517SAD4"/>
<protein>
    <submittedName>
        <fullName evidence="1">Uncharacterized protein</fullName>
    </submittedName>
</protein>
<dbReference type="KEGG" id="ccos:Pan44_10510"/>
<dbReference type="RefSeq" id="WP_197453867.1">
    <property type="nucleotide sequence ID" value="NZ_CP036271.1"/>
</dbReference>
<keyword evidence="2" id="KW-1185">Reference proteome</keyword>
<accession>A0A517SAD4</accession>
<gene>
    <name evidence="1" type="ORF">Pan44_10510</name>
</gene>
<evidence type="ECO:0000313" key="1">
    <source>
        <dbReference type="EMBL" id="QDT53036.1"/>
    </source>
</evidence>
<name>A0A517SAD4_9PLAN</name>
<proteinExistence type="predicted"/>
<dbReference type="InParanoid" id="A0A517SAD4"/>
<dbReference type="Proteomes" id="UP000315700">
    <property type="component" value="Chromosome"/>
</dbReference>
<reference evidence="1 2" key="1">
    <citation type="submission" date="2019-02" db="EMBL/GenBank/DDBJ databases">
        <title>Deep-cultivation of Planctomycetes and their phenomic and genomic characterization uncovers novel biology.</title>
        <authorList>
            <person name="Wiegand S."/>
            <person name="Jogler M."/>
            <person name="Boedeker C."/>
            <person name="Pinto D."/>
            <person name="Vollmers J."/>
            <person name="Rivas-Marin E."/>
            <person name="Kohn T."/>
            <person name="Peeters S.H."/>
            <person name="Heuer A."/>
            <person name="Rast P."/>
            <person name="Oberbeckmann S."/>
            <person name="Bunk B."/>
            <person name="Jeske O."/>
            <person name="Meyerdierks A."/>
            <person name="Storesund J.E."/>
            <person name="Kallscheuer N."/>
            <person name="Luecker S."/>
            <person name="Lage O.M."/>
            <person name="Pohl T."/>
            <person name="Merkel B.J."/>
            <person name="Hornburger P."/>
            <person name="Mueller R.-W."/>
            <person name="Bruemmer F."/>
            <person name="Labrenz M."/>
            <person name="Spormann A.M."/>
            <person name="Op den Camp H."/>
            <person name="Overmann J."/>
            <person name="Amann R."/>
            <person name="Jetten M.S.M."/>
            <person name="Mascher T."/>
            <person name="Medema M.H."/>
            <person name="Devos D.P."/>
            <person name="Kaster A.-K."/>
            <person name="Ovreas L."/>
            <person name="Rohde M."/>
            <person name="Galperin M.Y."/>
            <person name="Jogler C."/>
        </authorList>
    </citation>
    <scope>NUCLEOTIDE SEQUENCE [LARGE SCALE GENOMIC DNA]</scope>
    <source>
        <strain evidence="1 2">Pan44</strain>
    </source>
</reference>
<sequence length="171" mass="17818">MKLSNGLLPCVVGLSLLGCGGKPAVTQSQTESKPVMGEYLLATEPAGAMAVGVAKKDAANDSKVTVVGRIGGSEKPFVDGIAAFTIVDPKVEHCKPDEGCPTPWDYCCTTDQLPGNMAMVKVVDAQGKAIAQDARAVLGVKELSMVVVQGSAKRDAEGNLTLLAEKVYVRR</sequence>
<organism evidence="1 2">
    <name type="scientific">Caulifigura coniformis</name>
    <dbReference type="NCBI Taxonomy" id="2527983"/>
    <lineage>
        <taxon>Bacteria</taxon>
        <taxon>Pseudomonadati</taxon>
        <taxon>Planctomycetota</taxon>
        <taxon>Planctomycetia</taxon>
        <taxon>Planctomycetales</taxon>
        <taxon>Planctomycetaceae</taxon>
        <taxon>Caulifigura</taxon>
    </lineage>
</organism>
<evidence type="ECO:0000313" key="2">
    <source>
        <dbReference type="Proteomes" id="UP000315700"/>
    </source>
</evidence>
<dbReference type="EMBL" id="CP036271">
    <property type="protein sequence ID" value="QDT53036.1"/>
    <property type="molecule type" value="Genomic_DNA"/>
</dbReference>